<accession>A0A7M2HBH9</accession>
<dbReference type="Gene3D" id="3.30.420.10">
    <property type="entry name" value="Ribonuclease H-like superfamily/Ribonuclease H"/>
    <property type="match status" value="1"/>
</dbReference>
<dbReference type="PANTHER" id="PTHR30231:SF42">
    <property type="entry name" value="EXONUCLEASE"/>
    <property type="match status" value="1"/>
</dbReference>
<evidence type="ECO:0000313" key="2">
    <source>
        <dbReference type="EMBL" id="QOT82143.1"/>
    </source>
</evidence>
<evidence type="ECO:0000313" key="3">
    <source>
        <dbReference type="Proteomes" id="UP000397656"/>
    </source>
</evidence>
<organism evidence="2 3">
    <name type="scientific">Cupriavidus basilensis</name>
    <dbReference type="NCBI Taxonomy" id="68895"/>
    <lineage>
        <taxon>Bacteria</taxon>
        <taxon>Pseudomonadati</taxon>
        <taxon>Pseudomonadota</taxon>
        <taxon>Betaproteobacteria</taxon>
        <taxon>Burkholderiales</taxon>
        <taxon>Burkholderiaceae</taxon>
        <taxon>Cupriavidus</taxon>
    </lineage>
</organism>
<dbReference type="EMBL" id="CP062806">
    <property type="protein sequence ID" value="QOT82143.1"/>
    <property type="molecule type" value="Genomic_DNA"/>
</dbReference>
<dbReference type="InterPro" id="IPR013520">
    <property type="entry name" value="Ribonucl_H"/>
</dbReference>
<dbReference type="GO" id="GO:0003676">
    <property type="term" value="F:nucleic acid binding"/>
    <property type="evidence" value="ECO:0007669"/>
    <property type="project" value="InterPro"/>
</dbReference>
<dbReference type="Pfam" id="PF00929">
    <property type="entry name" value="RNase_T"/>
    <property type="match status" value="1"/>
</dbReference>
<dbReference type="GO" id="GO:0006259">
    <property type="term" value="P:DNA metabolic process"/>
    <property type="evidence" value="ECO:0007669"/>
    <property type="project" value="UniProtKB-ARBA"/>
</dbReference>
<dbReference type="InterPro" id="IPR036420">
    <property type="entry name" value="BRCT_dom_sf"/>
</dbReference>
<dbReference type="AlphaFoldDB" id="A0A7M2HBH9"/>
<dbReference type="GO" id="GO:0005829">
    <property type="term" value="C:cytosol"/>
    <property type="evidence" value="ECO:0007669"/>
    <property type="project" value="TreeGrafter"/>
</dbReference>
<dbReference type="PANTHER" id="PTHR30231">
    <property type="entry name" value="DNA POLYMERASE III SUBUNIT EPSILON"/>
    <property type="match status" value="1"/>
</dbReference>
<dbReference type="GO" id="GO:0008408">
    <property type="term" value="F:3'-5' exonuclease activity"/>
    <property type="evidence" value="ECO:0007669"/>
    <property type="project" value="TreeGrafter"/>
</dbReference>
<gene>
    <name evidence="2" type="ORF">F7R26_038375</name>
</gene>
<keyword evidence="2" id="KW-0614">Plasmid</keyword>
<protein>
    <submittedName>
        <fullName evidence="2">Transposase</fullName>
    </submittedName>
</protein>
<name>A0A7M2HBH9_9BURK</name>
<dbReference type="RefSeq" id="WP_170301785.1">
    <property type="nucleotide sequence ID" value="NZ_CP062806.1"/>
</dbReference>
<reference evidence="2 3" key="1">
    <citation type="submission" date="2020-10" db="EMBL/GenBank/DDBJ databases">
        <title>Complete genome sequence of Cupriavidus basilensis CCUG 49340T.</title>
        <authorList>
            <person name="Salva-Serra F."/>
            <person name="Donoso R.A."/>
            <person name="Cho K.H."/>
            <person name="Yoo J.A."/>
            <person name="Lee K."/>
            <person name="Yoon S.-H."/>
            <person name="Perez-Pantoja D."/>
            <person name="Moore E.R.B."/>
        </authorList>
    </citation>
    <scope>NUCLEOTIDE SEQUENCE [LARGE SCALE GENOMIC DNA]</scope>
    <source>
        <strain evidence="3">CCUG 49340</strain>
        <plasmid evidence="2 3">pRK1-2</plasmid>
    </source>
</reference>
<dbReference type="SUPFAM" id="SSF53098">
    <property type="entry name" value="Ribonuclease H-like"/>
    <property type="match status" value="1"/>
</dbReference>
<dbReference type="Proteomes" id="UP000397656">
    <property type="component" value="Plasmid pRK1-2"/>
</dbReference>
<sequence length="237" mass="25525">MALDVETANPDLSSICQIGLVLFENGSPVEAWSTLVDPEDWFDDMNVSVHGIDERKVKGSPNFKTIFPELARKIGGHVVATHTEFDRSFVAKASARHGMPIPYCCWLDTPCVARSAWPDVAQRGYGLASLAERFDIGFAHHDAAEDAKAAGLILVRAIAETGLDLAGWIERVKRPLNQRGAGGRVHMDGNPEGPLLGEIVVFTGSLSVARREAADMAAQIGCKARTTTSPRSDCPST</sequence>
<geneLocation type="plasmid" evidence="2 3">
    <name>pRK1-2</name>
</geneLocation>
<proteinExistence type="predicted"/>
<evidence type="ECO:0000259" key="1">
    <source>
        <dbReference type="SMART" id="SM00479"/>
    </source>
</evidence>
<feature type="domain" description="Exonuclease" evidence="1">
    <location>
        <begin position="1"/>
        <end position="163"/>
    </location>
</feature>
<dbReference type="InterPro" id="IPR036397">
    <property type="entry name" value="RNaseH_sf"/>
</dbReference>
<dbReference type="SMART" id="SM00479">
    <property type="entry name" value="EXOIII"/>
    <property type="match status" value="1"/>
</dbReference>
<dbReference type="Gene3D" id="3.40.50.10190">
    <property type="entry name" value="BRCT domain"/>
    <property type="match status" value="1"/>
</dbReference>
<dbReference type="GeneID" id="98406840"/>
<dbReference type="InterPro" id="IPR012337">
    <property type="entry name" value="RNaseH-like_sf"/>
</dbReference>